<evidence type="ECO:0000256" key="6">
    <source>
        <dbReference type="ARBA" id="ARBA00022729"/>
    </source>
</evidence>
<feature type="region of interest" description="Disordered" evidence="9">
    <location>
        <begin position="30"/>
        <end position="74"/>
    </location>
</feature>
<gene>
    <name evidence="12" type="ORF">IAA54_08350</name>
</gene>
<reference evidence="12" key="2">
    <citation type="journal article" date="2021" name="PeerJ">
        <title>Extensive microbial diversity within the chicken gut microbiome revealed by metagenomics and culture.</title>
        <authorList>
            <person name="Gilroy R."/>
            <person name="Ravi A."/>
            <person name="Getino M."/>
            <person name="Pursley I."/>
            <person name="Horton D.L."/>
            <person name="Alikhan N.F."/>
            <person name="Baker D."/>
            <person name="Gharbi K."/>
            <person name="Hall N."/>
            <person name="Watson M."/>
            <person name="Adriaenssens E.M."/>
            <person name="Foster-Nyarko E."/>
            <person name="Jarju S."/>
            <person name="Secka A."/>
            <person name="Antonio M."/>
            <person name="Oren A."/>
            <person name="Chaudhuri R.R."/>
            <person name="La Ragione R."/>
            <person name="Hildebrand F."/>
            <person name="Pallen M.J."/>
        </authorList>
    </citation>
    <scope>NUCLEOTIDE SEQUENCE</scope>
    <source>
        <strain evidence="12">ChiSjej1B19-7085</strain>
    </source>
</reference>
<comment type="subcellular location">
    <subcellularLocation>
        <location evidence="2">Cell membrane</location>
        <topology evidence="2">Lipid-anchor</topology>
    </subcellularLocation>
</comment>
<sequence>MKKRLVLKVLAAALAASMCLVGCTSTTAESSSASEASSSSAASSEASSEAQSSAAESSEETGGEAASTLSGNISTGGSTSMEQVISALQEGFVELNPDVTITYDPTGSGAGITGAMEGSLDIGLSSRDLKEDETGVTGTTIALDGISIIVNTENTVTDLTIDDLAKIARGEITNWSELGGPDGEIVFVGREAGSGTRDGFESIVGVEDECVYAEELTATGAVIARVQSNANAIGYASLSAVDDTVKTVSIEGVLPSEETVQDGTYQIQRPFVFVTNDSTELSEAAQAFMDFAQSDDADALIAAAGAVPLAD</sequence>
<evidence type="ECO:0000259" key="11">
    <source>
        <dbReference type="Pfam" id="PF12849"/>
    </source>
</evidence>
<dbReference type="AlphaFoldDB" id="A0A9D1J1J6"/>
<feature type="compositionally biased region" description="Low complexity" evidence="9">
    <location>
        <begin position="30"/>
        <end position="56"/>
    </location>
</feature>
<evidence type="ECO:0000256" key="4">
    <source>
        <dbReference type="ARBA" id="ARBA00011529"/>
    </source>
</evidence>
<dbReference type="CDD" id="cd13653">
    <property type="entry name" value="PBP2_phosphate_like_1"/>
    <property type="match status" value="1"/>
</dbReference>
<dbReference type="InterPro" id="IPR050811">
    <property type="entry name" value="Phosphate_ABC_transporter"/>
</dbReference>
<dbReference type="PANTHER" id="PTHR30570:SF1">
    <property type="entry name" value="PHOSPHATE-BINDING PROTEIN PSTS"/>
    <property type="match status" value="1"/>
</dbReference>
<accession>A0A9D1J1J6</accession>
<evidence type="ECO:0000256" key="2">
    <source>
        <dbReference type="ARBA" id="ARBA00004193"/>
    </source>
</evidence>
<evidence type="ECO:0000256" key="7">
    <source>
        <dbReference type="ARBA" id="ARBA00023139"/>
    </source>
</evidence>
<feature type="signal peptide" evidence="10">
    <location>
        <begin position="1"/>
        <end position="28"/>
    </location>
</feature>
<comment type="function">
    <text evidence="1">Part of the ABC transporter complex PstSACB involved in phosphate import.</text>
</comment>
<evidence type="ECO:0000256" key="3">
    <source>
        <dbReference type="ARBA" id="ARBA00008725"/>
    </source>
</evidence>
<evidence type="ECO:0000256" key="10">
    <source>
        <dbReference type="SAM" id="SignalP"/>
    </source>
</evidence>
<keyword evidence="5" id="KW-0592">Phosphate transport</keyword>
<evidence type="ECO:0000256" key="1">
    <source>
        <dbReference type="ARBA" id="ARBA00002841"/>
    </source>
</evidence>
<organism evidence="12 13">
    <name type="scientific">Candidatus Gallacutalibacter pullicola</name>
    <dbReference type="NCBI Taxonomy" id="2840830"/>
    <lineage>
        <taxon>Bacteria</taxon>
        <taxon>Bacillati</taxon>
        <taxon>Bacillota</taxon>
        <taxon>Clostridia</taxon>
        <taxon>Eubacteriales</taxon>
        <taxon>Candidatus Gallacutalibacter</taxon>
    </lineage>
</organism>
<keyword evidence="7" id="KW-0564">Palmitate</keyword>
<evidence type="ECO:0000313" key="12">
    <source>
        <dbReference type="EMBL" id="HIR57666.1"/>
    </source>
</evidence>
<dbReference type="Pfam" id="PF12849">
    <property type="entry name" value="PBP_like_2"/>
    <property type="match status" value="1"/>
</dbReference>
<comment type="similarity">
    <text evidence="3">Belongs to the PstS family.</text>
</comment>
<feature type="domain" description="PBP" evidence="11">
    <location>
        <begin position="64"/>
        <end position="295"/>
    </location>
</feature>
<dbReference type="GO" id="GO:0006817">
    <property type="term" value="P:phosphate ion transport"/>
    <property type="evidence" value="ECO:0007669"/>
    <property type="project" value="UniProtKB-KW"/>
</dbReference>
<proteinExistence type="inferred from homology"/>
<dbReference type="Proteomes" id="UP000886785">
    <property type="component" value="Unassembled WGS sequence"/>
</dbReference>
<protein>
    <submittedName>
        <fullName evidence="12">Phosphate ABC transporter substrate-binding protein</fullName>
    </submittedName>
</protein>
<feature type="chain" id="PRO_5039570230" evidence="10">
    <location>
        <begin position="29"/>
        <end position="311"/>
    </location>
</feature>
<dbReference type="SUPFAM" id="SSF53850">
    <property type="entry name" value="Periplasmic binding protein-like II"/>
    <property type="match status" value="1"/>
</dbReference>
<evidence type="ECO:0000256" key="8">
    <source>
        <dbReference type="ARBA" id="ARBA00023288"/>
    </source>
</evidence>
<name>A0A9D1J1J6_9FIRM</name>
<dbReference type="InterPro" id="IPR024370">
    <property type="entry name" value="PBP_domain"/>
</dbReference>
<comment type="caution">
    <text evidence="12">The sequence shown here is derived from an EMBL/GenBank/DDBJ whole genome shotgun (WGS) entry which is preliminary data.</text>
</comment>
<comment type="subunit">
    <text evidence="4">The complex is composed of two ATP-binding proteins (PstB), two transmembrane proteins (PstC and PstA) and a solute-binding protein (PstS).</text>
</comment>
<dbReference type="EMBL" id="DVHF01000095">
    <property type="protein sequence ID" value="HIR57666.1"/>
    <property type="molecule type" value="Genomic_DNA"/>
</dbReference>
<evidence type="ECO:0000256" key="9">
    <source>
        <dbReference type="SAM" id="MobiDB-lite"/>
    </source>
</evidence>
<evidence type="ECO:0000256" key="5">
    <source>
        <dbReference type="ARBA" id="ARBA00022592"/>
    </source>
</evidence>
<evidence type="ECO:0000313" key="13">
    <source>
        <dbReference type="Proteomes" id="UP000886785"/>
    </source>
</evidence>
<reference evidence="12" key="1">
    <citation type="submission" date="2020-10" db="EMBL/GenBank/DDBJ databases">
        <authorList>
            <person name="Gilroy R."/>
        </authorList>
    </citation>
    <scope>NUCLEOTIDE SEQUENCE</scope>
    <source>
        <strain evidence="12">ChiSjej1B19-7085</strain>
    </source>
</reference>
<dbReference type="PANTHER" id="PTHR30570">
    <property type="entry name" value="PERIPLASMIC PHOSPHATE BINDING COMPONENT OF PHOSPHATE ABC TRANSPORTER"/>
    <property type="match status" value="1"/>
</dbReference>
<dbReference type="GO" id="GO:0005886">
    <property type="term" value="C:plasma membrane"/>
    <property type="evidence" value="ECO:0007669"/>
    <property type="project" value="UniProtKB-SubCell"/>
</dbReference>
<dbReference type="Gene3D" id="3.40.190.10">
    <property type="entry name" value="Periplasmic binding protein-like II"/>
    <property type="match status" value="2"/>
</dbReference>
<keyword evidence="5" id="KW-0813">Transport</keyword>
<keyword evidence="6 10" id="KW-0732">Signal</keyword>
<keyword evidence="8" id="KW-0449">Lipoprotein</keyword>